<dbReference type="PROSITE" id="PS50832">
    <property type="entry name" value="S1_IF1_TYPE"/>
    <property type="match status" value="1"/>
</dbReference>
<evidence type="ECO:0000259" key="8">
    <source>
        <dbReference type="PROSITE" id="PS50832"/>
    </source>
</evidence>
<reference evidence="9 10" key="1">
    <citation type="journal article" date="2010" name="Stand. Genomic Sci.">
        <title>Complete genome sequence of Methanoplanus petrolearius type strain (SEBR 4847).</title>
        <authorList>
            <person name="Brambilla E."/>
            <person name="Djao O.D."/>
            <person name="Daligault H."/>
            <person name="Lapidus A."/>
            <person name="Lucas S."/>
            <person name="Hammon N."/>
            <person name="Nolan M."/>
            <person name="Tice H."/>
            <person name="Cheng J.F."/>
            <person name="Han C."/>
            <person name="Tapia R."/>
            <person name="Goodwin L."/>
            <person name="Pitluck S."/>
            <person name="Liolios K."/>
            <person name="Ivanova N."/>
            <person name="Mavromatis K."/>
            <person name="Mikhailova N."/>
            <person name="Pati A."/>
            <person name="Chen A."/>
            <person name="Palaniappan K."/>
            <person name="Land M."/>
            <person name="Hauser L."/>
            <person name="Chang Y.J."/>
            <person name="Jeffries C.D."/>
            <person name="Rohde M."/>
            <person name="Spring S."/>
            <person name="Sikorski J."/>
            <person name="Goker M."/>
            <person name="Woyke T."/>
            <person name="Bristow J."/>
            <person name="Eisen J.A."/>
            <person name="Markowitz V."/>
            <person name="Hugenholtz P."/>
            <person name="Kyrpides N.C."/>
            <person name="Klenk H.P."/>
        </authorList>
    </citation>
    <scope>NUCLEOTIDE SEQUENCE [LARGE SCALE GENOMIC DNA]</scope>
    <source>
        <strain evidence="10">DSM 11571 / OCM 486 / SEBR 4847</strain>
    </source>
</reference>
<dbReference type="Proteomes" id="UP000006565">
    <property type="component" value="Chromosome"/>
</dbReference>
<dbReference type="STRING" id="679926.Mpet_0535"/>
<dbReference type="PROSITE" id="PS01262">
    <property type="entry name" value="IF1A"/>
    <property type="match status" value="1"/>
</dbReference>
<dbReference type="KEGG" id="mpi:Mpet_0535"/>
<dbReference type="Gene3D" id="2.40.50.140">
    <property type="entry name" value="Nucleic acid-binding proteins"/>
    <property type="match status" value="1"/>
</dbReference>
<dbReference type="EMBL" id="CP002117">
    <property type="protein sequence ID" value="ADN35309.1"/>
    <property type="molecule type" value="Genomic_DNA"/>
</dbReference>
<sequence length="105" mass="12562">MKFLASYNNNQNNEEAIIRVKLPNSKKREMFATADLMLGANHIRVRCYDGVTRTGRIKGKIKKRVWIREGDVLIVVPWDFQDEKCDIIYRYTKPQVEWLRRNNYL</sequence>
<dbReference type="HOGENOM" id="CLU_109098_1_2_2"/>
<accession>E1RHK0</accession>
<dbReference type="eggNOG" id="arCOG01179">
    <property type="taxonomic scope" value="Archaea"/>
</dbReference>
<dbReference type="NCBIfam" id="NF003085">
    <property type="entry name" value="PRK04012.1-5"/>
    <property type="match status" value="1"/>
</dbReference>
<dbReference type="NCBIfam" id="NF003084">
    <property type="entry name" value="PRK04012.1-3"/>
    <property type="match status" value="1"/>
</dbReference>
<evidence type="ECO:0000313" key="9">
    <source>
        <dbReference type="EMBL" id="ADN35309.1"/>
    </source>
</evidence>
<evidence type="ECO:0000256" key="7">
    <source>
        <dbReference type="RuleBase" id="RU004365"/>
    </source>
</evidence>
<keyword evidence="3 5" id="KW-0648">Protein biosynthesis</keyword>
<dbReference type="InterPro" id="IPR006196">
    <property type="entry name" value="RNA-binding_domain_S1_IF1"/>
</dbReference>
<proteinExistence type="inferred from homology"/>
<dbReference type="CDD" id="cd05793">
    <property type="entry name" value="S1_IF1A"/>
    <property type="match status" value="1"/>
</dbReference>
<dbReference type="OrthoDB" id="2586at2157"/>
<comment type="similarity">
    <text evidence="1 5 6">Belongs to the eIF-1A family.</text>
</comment>
<dbReference type="SMART" id="SM00652">
    <property type="entry name" value="eIF1a"/>
    <property type="match status" value="1"/>
</dbReference>
<name>E1RHK0_METP4</name>
<comment type="function">
    <text evidence="4 5 7">Seems to be required for maximal rate of protein biosynthesis. Enhances ribosome dissociation into subunits and stabilizes the binding of the initiator Met-tRNA(I) to 40 S ribosomal subunits.</text>
</comment>
<dbReference type="GO" id="GO:0003723">
    <property type="term" value="F:RNA binding"/>
    <property type="evidence" value="ECO:0007669"/>
    <property type="project" value="InterPro"/>
</dbReference>
<evidence type="ECO:0000256" key="5">
    <source>
        <dbReference type="HAMAP-Rule" id="MF_00216"/>
    </source>
</evidence>
<dbReference type="AlphaFoldDB" id="E1RHK0"/>
<evidence type="ECO:0000256" key="6">
    <source>
        <dbReference type="RuleBase" id="RU004364"/>
    </source>
</evidence>
<dbReference type="InterPro" id="IPR018104">
    <property type="entry name" value="TIF_eIF-1A_CS"/>
</dbReference>
<gene>
    <name evidence="5" type="primary">eif1a</name>
    <name evidence="9" type="ordered locus">Mpet_0535</name>
</gene>
<dbReference type="InterPro" id="IPR012340">
    <property type="entry name" value="NA-bd_OB-fold"/>
</dbReference>
<dbReference type="GO" id="GO:0003743">
    <property type="term" value="F:translation initiation factor activity"/>
    <property type="evidence" value="ECO:0007669"/>
    <property type="project" value="UniProtKB-UniRule"/>
</dbReference>
<evidence type="ECO:0000256" key="4">
    <source>
        <dbReference type="ARBA" id="ARBA00025502"/>
    </source>
</evidence>
<dbReference type="InterPro" id="IPR001253">
    <property type="entry name" value="TIF_eIF-1A"/>
</dbReference>
<dbReference type="SUPFAM" id="SSF50249">
    <property type="entry name" value="Nucleic acid-binding proteins"/>
    <property type="match status" value="1"/>
</dbReference>
<organism evidence="9 10">
    <name type="scientific">Methanolacinia petrolearia (strain DSM 11571 / OCM 486 / SEBR 4847)</name>
    <name type="common">Methanoplanus petrolearius</name>
    <dbReference type="NCBI Taxonomy" id="679926"/>
    <lineage>
        <taxon>Archaea</taxon>
        <taxon>Methanobacteriati</taxon>
        <taxon>Methanobacteriota</taxon>
        <taxon>Stenosarchaea group</taxon>
        <taxon>Methanomicrobia</taxon>
        <taxon>Methanomicrobiales</taxon>
        <taxon>Methanomicrobiaceae</taxon>
        <taxon>Methanolacinia</taxon>
    </lineage>
</organism>
<evidence type="ECO:0000313" key="10">
    <source>
        <dbReference type="Proteomes" id="UP000006565"/>
    </source>
</evidence>
<dbReference type="GeneID" id="99971921"/>
<dbReference type="HAMAP" id="MF_00216">
    <property type="entry name" value="aIF_1A"/>
    <property type="match status" value="1"/>
</dbReference>
<dbReference type="RefSeq" id="WP_013328487.1">
    <property type="nucleotide sequence ID" value="NC_014507.1"/>
</dbReference>
<dbReference type="GeneID" id="9742983"/>
<feature type="domain" description="S1-like" evidence="8">
    <location>
        <begin position="18"/>
        <end position="92"/>
    </location>
</feature>
<keyword evidence="10" id="KW-1185">Reference proteome</keyword>
<protein>
    <recommendedName>
        <fullName evidence="5">Translation initiation factor 1A</fullName>
        <shortName evidence="5">aIF-1A</shortName>
    </recommendedName>
</protein>
<evidence type="ECO:0000256" key="1">
    <source>
        <dbReference type="ARBA" id="ARBA00007392"/>
    </source>
</evidence>
<dbReference type="Pfam" id="PF01176">
    <property type="entry name" value="eIF-1a"/>
    <property type="match status" value="1"/>
</dbReference>
<dbReference type="NCBIfam" id="TIGR00523">
    <property type="entry name" value="eIF-1A"/>
    <property type="match status" value="1"/>
</dbReference>
<evidence type="ECO:0000256" key="3">
    <source>
        <dbReference type="ARBA" id="ARBA00022917"/>
    </source>
</evidence>
<keyword evidence="2 5" id="KW-0396">Initiation factor</keyword>
<evidence type="ECO:0000256" key="2">
    <source>
        <dbReference type="ARBA" id="ARBA00022540"/>
    </source>
</evidence>
<dbReference type="PANTHER" id="PTHR21668">
    <property type="entry name" value="EIF-1A"/>
    <property type="match status" value="1"/>
</dbReference>